<dbReference type="AlphaFoldDB" id="A0A4Z2GHA7"/>
<dbReference type="EMBL" id="SRLO01000552">
    <property type="protein sequence ID" value="TNN52283.1"/>
    <property type="molecule type" value="Genomic_DNA"/>
</dbReference>
<dbReference type="Proteomes" id="UP000314294">
    <property type="component" value="Unassembled WGS sequence"/>
</dbReference>
<proteinExistence type="predicted"/>
<sequence>MENHTEADQKQLRLLRETKKAMNSQKAEHLAPKRQGGTCYYRMGGLGTSVYEEEDKGDFPPMNTTAAAAVFALVVHLPDDARDEAASSILSRL</sequence>
<name>A0A4Z2GHA7_9TELE</name>
<evidence type="ECO:0000313" key="1">
    <source>
        <dbReference type="EMBL" id="TNN52283.1"/>
    </source>
</evidence>
<keyword evidence="2" id="KW-1185">Reference proteome</keyword>
<accession>A0A4Z2GHA7</accession>
<reference evidence="1 2" key="1">
    <citation type="submission" date="2019-03" db="EMBL/GenBank/DDBJ databases">
        <title>First draft genome of Liparis tanakae, snailfish: a comprehensive survey of snailfish specific genes.</title>
        <authorList>
            <person name="Kim W."/>
            <person name="Song I."/>
            <person name="Jeong J.-H."/>
            <person name="Kim D."/>
            <person name="Kim S."/>
            <person name="Ryu S."/>
            <person name="Song J.Y."/>
            <person name="Lee S.K."/>
        </authorList>
    </citation>
    <scope>NUCLEOTIDE SEQUENCE [LARGE SCALE GENOMIC DNA]</scope>
    <source>
        <tissue evidence="1">Muscle</tissue>
    </source>
</reference>
<evidence type="ECO:0000313" key="2">
    <source>
        <dbReference type="Proteomes" id="UP000314294"/>
    </source>
</evidence>
<gene>
    <name evidence="1" type="ORF">EYF80_037510</name>
</gene>
<protein>
    <submittedName>
        <fullName evidence="1">Uncharacterized protein</fullName>
    </submittedName>
</protein>
<organism evidence="1 2">
    <name type="scientific">Liparis tanakae</name>
    <name type="common">Tanaka's snailfish</name>
    <dbReference type="NCBI Taxonomy" id="230148"/>
    <lineage>
        <taxon>Eukaryota</taxon>
        <taxon>Metazoa</taxon>
        <taxon>Chordata</taxon>
        <taxon>Craniata</taxon>
        <taxon>Vertebrata</taxon>
        <taxon>Euteleostomi</taxon>
        <taxon>Actinopterygii</taxon>
        <taxon>Neopterygii</taxon>
        <taxon>Teleostei</taxon>
        <taxon>Neoteleostei</taxon>
        <taxon>Acanthomorphata</taxon>
        <taxon>Eupercaria</taxon>
        <taxon>Perciformes</taxon>
        <taxon>Cottioidei</taxon>
        <taxon>Cottales</taxon>
        <taxon>Liparidae</taxon>
        <taxon>Liparis</taxon>
    </lineage>
</organism>
<comment type="caution">
    <text evidence="1">The sequence shown here is derived from an EMBL/GenBank/DDBJ whole genome shotgun (WGS) entry which is preliminary data.</text>
</comment>